<dbReference type="PANTHER" id="PTHR30399">
    <property type="entry name" value="UNCHARACTERIZED PROTEIN YGJP"/>
    <property type="match status" value="1"/>
</dbReference>
<comment type="caution">
    <text evidence="2">The sequence shown here is derived from an EMBL/GenBank/DDBJ whole genome shotgun (WGS) entry which is preliminary data.</text>
</comment>
<evidence type="ECO:0000313" key="2">
    <source>
        <dbReference type="EMBL" id="MCD2493344.1"/>
    </source>
</evidence>
<dbReference type="RefSeq" id="WP_231063202.1">
    <property type="nucleotide sequence ID" value="NZ_JAJNOR010000007.1"/>
</dbReference>
<dbReference type="InterPro" id="IPR002725">
    <property type="entry name" value="YgjP-like_metallopeptidase"/>
</dbReference>
<dbReference type="CDD" id="cd07344">
    <property type="entry name" value="M48_yhfN_like"/>
    <property type="match status" value="1"/>
</dbReference>
<dbReference type="InterPro" id="IPR053136">
    <property type="entry name" value="UTP_pyrophosphatase-like"/>
</dbReference>
<dbReference type="Gene3D" id="3.30.2010.10">
    <property type="entry name" value="Metalloproteases ('zincins'), catalytic domain"/>
    <property type="match status" value="1"/>
</dbReference>
<dbReference type="EMBL" id="JAJNOR010000007">
    <property type="protein sequence ID" value="MCD2493344.1"/>
    <property type="molecule type" value="Genomic_DNA"/>
</dbReference>
<dbReference type="PANTHER" id="PTHR30399:SF1">
    <property type="entry name" value="UTP PYROPHOSPHATASE"/>
    <property type="match status" value="1"/>
</dbReference>
<keyword evidence="3" id="KW-1185">Reference proteome</keyword>
<reference evidence="2 3" key="1">
    <citation type="submission" date="2021-11" db="EMBL/GenBank/DDBJ databases">
        <title>Lacrimispora sp. nov. NSJ-141 isolated from human feces.</title>
        <authorList>
            <person name="Abdugheni R."/>
        </authorList>
    </citation>
    <scope>NUCLEOTIDE SEQUENCE [LARGE SCALE GENOMIC DNA]</scope>
    <source>
        <strain evidence="2 3">NSJ-141</strain>
    </source>
</reference>
<name>A0AAP2WAJ8_9FIRM</name>
<evidence type="ECO:0000313" key="3">
    <source>
        <dbReference type="Proteomes" id="UP001299265"/>
    </source>
</evidence>
<proteinExistence type="predicted"/>
<dbReference type="AlphaFoldDB" id="A0AAP2WAJ8"/>
<sequence length="186" mass="22132">MKAPFPCKVVYSKRKTVSLQVTADGSVILRAPEGCPEDILENFLKKKSAWVLSKLEETEQYRKLSDQKINKFTDGEKQTIREKAELYFRRKTEEYAEIMQVTYGRITIREQKTRWGSCSLAGNLNFNWRLMLAPEFIREYVIVHELAHRKEMNHSSRFYHEVSRIFPDYKTAVKWLKKHGPELWIR</sequence>
<protein>
    <submittedName>
        <fullName evidence="2">M48 family metallopeptidase</fullName>
    </submittedName>
</protein>
<evidence type="ECO:0000259" key="1">
    <source>
        <dbReference type="Pfam" id="PF01863"/>
    </source>
</evidence>
<dbReference type="Pfam" id="PF01863">
    <property type="entry name" value="YgjP-like"/>
    <property type="match status" value="1"/>
</dbReference>
<organism evidence="2 3">
    <name type="scientific">Lientehia hominis</name>
    <dbReference type="NCBI Taxonomy" id="2897778"/>
    <lineage>
        <taxon>Bacteria</taxon>
        <taxon>Bacillati</taxon>
        <taxon>Bacillota</taxon>
        <taxon>Clostridia</taxon>
        <taxon>Lachnospirales</taxon>
        <taxon>Lachnospiraceae</taxon>
        <taxon>Lientehia</taxon>
    </lineage>
</organism>
<dbReference type="Proteomes" id="UP001299265">
    <property type="component" value="Unassembled WGS sequence"/>
</dbReference>
<gene>
    <name evidence="2" type="ORF">LQE92_12035</name>
</gene>
<feature type="domain" description="YgjP-like metallopeptidase" evidence="1">
    <location>
        <begin position="78"/>
        <end position="179"/>
    </location>
</feature>
<accession>A0AAP2WAJ8</accession>